<name>A0A0F9VIZ9_9ZZZZ</name>
<evidence type="ECO:0000256" key="1">
    <source>
        <dbReference type="SAM" id="MobiDB-lite"/>
    </source>
</evidence>
<evidence type="ECO:0008006" key="3">
    <source>
        <dbReference type="Google" id="ProtNLM"/>
    </source>
</evidence>
<organism evidence="2">
    <name type="scientific">marine sediment metagenome</name>
    <dbReference type="NCBI Taxonomy" id="412755"/>
    <lineage>
        <taxon>unclassified sequences</taxon>
        <taxon>metagenomes</taxon>
        <taxon>ecological metagenomes</taxon>
    </lineage>
</organism>
<reference evidence="2" key="1">
    <citation type="journal article" date="2015" name="Nature">
        <title>Complex archaea that bridge the gap between prokaryotes and eukaryotes.</title>
        <authorList>
            <person name="Spang A."/>
            <person name="Saw J.H."/>
            <person name="Jorgensen S.L."/>
            <person name="Zaremba-Niedzwiedzka K."/>
            <person name="Martijn J."/>
            <person name="Lind A.E."/>
            <person name="van Eijk R."/>
            <person name="Schleper C."/>
            <person name="Guy L."/>
            <person name="Ettema T.J."/>
        </authorList>
    </citation>
    <scope>NUCLEOTIDE SEQUENCE</scope>
</reference>
<proteinExistence type="predicted"/>
<dbReference type="EMBL" id="LAZR01000024">
    <property type="protein sequence ID" value="KKO04040.1"/>
    <property type="molecule type" value="Genomic_DNA"/>
</dbReference>
<dbReference type="AlphaFoldDB" id="A0A0F9VIZ9"/>
<feature type="compositionally biased region" description="Polar residues" evidence="1">
    <location>
        <begin position="1"/>
        <end position="19"/>
    </location>
</feature>
<comment type="caution">
    <text evidence="2">The sequence shown here is derived from an EMBL/GenBank/DDBJ whole genome shotgun (WGS) entry which is preliminary data.</text>
</comment>
<gene>
    <name evidence="2" type="ORF">LCGC14_0089340</name>
</gene>
<feature type="region of interest" description="Disordered" evidence="1">
    <location>
        <begin position="1"/>
        <end position="20"/>
    </location>
</feature>
<evidence type="ECO:0000313" key="2">
    <source>
        <dbReference type="EMBL" id="KKO04040.1"/>
    </source>
</evidence>
<sequence length="94" mass="10065">MNAYQTNSAGLLTGATSADESPLEPGVYLMPAGAVSVAPPIEWPQDKWPRWDGAQWLLVNKPTTPAELTPEQKLAQFLQANPDVAALVEPAEPV</sequence>
<protein>
    <recommendedName>
        <fullName evidence="3">Phage tail protein</fullName>
    </recommendedName>
</protein>
<accession>A0A0F9VIZ9</accession>